<dbReference type="PANTHER" id="PTHR40037">
    <property type="entry name" value="PHOSPHOESTERASE YJCG-RELATED"/>
    <property type="match status" value="1"/>
</dbReference>
<keyword evidence="2" id="KW-0436">Ligase</keyword>
<reference evidence="2 3" key="1">
    <citation type="submission" date="2019-04" db="EMBL/GenBank/DDBJ databases">
        <title>Pedobacter sp. AR-3-17 sp. nov., isolated from Arctic soil.</title>
        <authorList>
            <person name="Dahal R.H."/>
            <person name="Kim D.-U."/>
        </authorList>
    </citation>
    <scope>NUCLEOTIDE SEQUENCE [LARGE SCALE GENOMIC DNA]</scope>
    <source>
        <strain evidence="2 3">AR-3-17</strain>
    </source>
</reference>
<proteinExistence type="predicted"/>
<dbReference type="AlphaFoldDB" id="A0A4U1BSZ6"/>
<evidence type="ECO:0000313" key="2">
    <source>
        <dbReference type="EMBL" id="TKB95238.1"/>
    </source>
</evidence>
<dbReference type="GO" id="GO:0016874">
    <property type="term" value="F:ligase activity"/>
    <property type="evidence" value="ECO:0007669"/>
    <property type="project" value="UniProtKB-KW"/>
</dbReference>
<dbReference type="EMBL" id="SWBP01000009">
    <property type="protein sequence ID" value="TKB95238.1"/>
    <property type="molecule type" value="Genomic_DNA"/>
</dbReference>
<evidence type="ECO:0000313" key="3">
    <source>
        <dbReference type="Proteomes" id="UP000308181"/>
    </source>
</evidence>
<gene>
    <name evidence="2" type="ORF">FA046_16675</name>
</gene>
<protein>
    <submittedName>
        <fullName evidence="2">2'-5' RNA ligase family protein</fullName>
    </submittedName>
</protein>
<dbReference type="Pfam" id="PF13563">
    <property type="entry name" value="2_5_RNA_ligase2"/>
    <property type="match status" value="1"/>
</dbReference>
<keyword evidence="3" id="KW-1185">Reference proteome</keyword>
<keyword evidence="1" id="KW-1133">Transmembrane helix</keyword>
<dbReference type="InterPro" id="IPR009097">
    <property type="entry name" value="Cyclic_Pdiesterase"/>
</dbReference>
<dbReference type="Proteomes" id="UP000308181">
    <property type="component" value="Unassembled WGS sequence"/>
</dbReference>
<organism evidence="2 3">
    <name type="scientific">Pedobacter cryophilus</name>
    <dbReference type="NCBI Taxonomy" id="2571271"/>
    <lineage>
        <taxon>Bacteria</taxon>
        <taxon>Pseudomonadati</taxon>
        <taxon>Bacteroidota</taxon>
        <taxon>Sphingobacteriia</taxon>
        <taxon>Sphingobacteriales</taxon>
        <taxon>Sphingobacteriaceae</taxon>
        <taxon>Pedobacter</taxon>
    </lineage>
</organism>
<name>A0A4U1BSZ6_9SPHI</name>
<feature type="transmembrane region" description="Helical" evidence="1">
    <location>
        <begin position="20"/>
        <end position="44"/>
    </location>
</feature>
<comment type="caution">
    <text evidence="2">The sequence shown here is derived from an EMBL/GenBank/DDBJ whole genome shotgun (WGS) entry which is preliminary data.</text>
</comment>
<dbReference type="InterPro" id="IPR050580">
    <property type="entry name" value="2H_phosphoesterase_YjcG-like"/>
</dbReference>
<evidence type="ECO:0000256" key="1">
    <source>
        <dbReference type="SAM" id="Phobius"/>
    </source>
</evidence>
<dbReference type="SUPFAM" id="SSF55144">
    <property type="entry name" value="LigT-like"/>
    <property type="match status" value="1"/>
</dbReference>
<accession>A0A4U1BSZ6</accession>
<dbReference type="OrthoDB" id="1951600at2"/>
<keyword evidence="1" id="KW-0812">Transmembrane</keyword>
<dbReference type="PANTHER" id="PTHR40037:SF1">
    <property type="entry name" value="PHOSPHOESTERASE SAOUHSC_00951-RELATED"/>
    <property type="match status" value="1"/>
</dbReference>
<sequence>MYYLPLLCHNPKNYTSKLILIYLAFTIFTKYISFMKSLYFIAILPPKATDERIDLIRKEFSNQYKSYEALKPPVHLTLKEPFTLDKKDEALLLRKLEGLSFIHQPFHQELKDFNRFQKHSIYIKANKCEEIINLKKNIKKLFRAYFFNVQQDQMPFNPHYTIAYRDIPEKEFDLAWEEYQHKTFEAHFTCTHFTLLKHTGIKWITVQDYKLRGCPIQTLFDHLTSFQLEKALQQLIVK</sequence>
<keyword evidence="1" id="KW-0472">Membrane</keyword>
<dbReference type="Gene3D" id="3.90.1140.10">
    <property type="entry name" value="Cyclic phosphodiesterase"/>
    <property type="match status" value="1"/>
</dbReference>